<evidence type="ECO:0000313" key="1">
    <source>
        <dbReference type="EMBL" id="TVU65481.1"/>
    </source>
</evidence>
<comment type="caution">
    <text evidence="1">The sequence shown here is derived from an EMBL/GenBank/DDBJ whole genome shotgun (WGS) entry which is preliminary data.</text>
</comment>
<dbReference type="AlphaFoldDB" id="A0A558H8Q3"/>
<accession>A0A558H8Q3</accession>
<name>A0A558H8Q3_PAENT</name>
<dbReference type="OrthoDB" id="5244663at2"/>
<reference evidence="1 2" key="1">
    <citation type="submission" date="2019-07" db="EMBL/GenBank/DDBJ databases">
        <title>Diversity of Bacteria from Kongsfjorden, Arctic.</title>
        <authorList>
            <person name="Yu Y."/>
        </authorList>
    </citation>
    <scope>NUCLEOTIDE SEQUENCE [LARGE SCALE GENOMIC DNA]</scope>
    <source>
        <strain evidence="1 2">SM1928</strain>
    </source>
</reference>
<dbReference type="Proteomes" id="UP000316500">
    <property type="component" value="Unassembled WGS sequence"/>
</dbReference>
<protein>
    <submittedName>
        <fullName evidence="1">Uncharacterized protein</fullName>
    </submittedName>
</protein>
<dbReference type="EMBL" id="VNFK01000003">
    <property type="protein sequence ID" value="TVU65481.1"/>
    <property type="molecule type" value="Genomic_DNA"/>
</dbReference>
<sequence length="180" mass="17858">MEGLLGVTGSQGWWAGNALVTANGVVADSILAQMARGGLVTELTKWPWLSAQYGQAAGAGYVKGTQLLNGSSMLGRLSGALGIVTGGFQVYQGIQTGHPGVAVDGGISAALAVGSFIPVIGPACAVAGIAWGGLGLLATNMGYDSASSMIADGAQHVWEGAQDAAGAVADGAKKVWGWLT</sequence>
<proteinExistence type="predicted"/>
<gene>
    <name evidence="1" type="ORF">FQP90_04555</name>
</gene>
<evidence type="ECO:0000313" key="2">
    <source>
        <dbReference type="Proteomes" id="UP000316500"/>
    </source>
</evidence>
<organism evidence="1 2">
    <name type="scientific">Paenarthrobacter nitroguajacolicus</name>
    <name type="common">Arthrobacter nitroguajacolicus</name>
    <dbReference type="NCBI Taxonomy" id="211146"/>
    <lineage>
        <taxon>Bacteria</taxon>
        <taxon>Bacillati</taxon>
        <taxon>Actinomycetota</taxon>
        <taxon>Actinomycetes</taxon>
        <taxon>Micrococcales</taxon>
        <taxon>Micrococcaceae</taxon>
        <taxon>Paenarthrobacter</taxon>
    </lineage>
</organism>